<evidence type="ECO:0000313" key="2">
    <source>
        <dbReference type="Proteomes" id="UP001345219"/>
    </source>
</evidence>
<evidence type="ECO:0000313" key="1">
    <source>
        <dbReference type="EMBL" id="KAK4779839.1"/>
    </source>
</evidence>
<accession>A0AAN7QU15</accession>
<name>A0AAN7QU15_9MYRT</name>
<dbReference type="Proteomes" id="UP001345219">
    <property type="component" value="Chromosome 13"/>
</dbReference>
<comment type="caution">
    <text evidence="1">The sequence shown here is derived from an EMBL/GenBank/DDBJ whole genome shotgun (WGS) entry which is preliminary data.</text>
</comment>
<organism evidence="1 2">
    <name type="scientific">Trapa incisa</name>
    <dbReference type="NCBI Taxonomy" id="236973"/>
    <lineage>
        <taxon>Eukaryota</taxon>
        <taxon>Viridiplantae</taxon>
        <taxon>Streptophyta</taxon>
        <taxon>Embryophyta</taxon>
        <taxon>Tracheophyta</taxon>
        <taxon>Spermatophyta</taxon>
        <taxon>Magnoliopsida</taxon>
        <taxon>eudicotyledons</taxon>
        <taxon>Gunneridae</taxon>
        <taxon>Pentapetalae</taxon>
        <taxon>rosids</taxon>
        <taxon>malvids</taxon>
        <taxon>Myrtales</taxon>
        <taxon>Lythraceae</taxon>
        <taxon>Trapa</taxon>
    </lineage>
</organism>
<protein>
    <submittedName>
        <fullName evidence="1">Uncharacterized protein</fullName>
    </submittedName>
</protein>
<keyword evidence="2" id="KW-1185">Reference proteome</keyword>
<reference evidence="1 2" key="1">
    <citation type="journal article" date="2023" name="Hortic Res">
        <title>Pangenome of water caltrop reveals structural variations and asymmetric subgenome divergence after allopolyploidization.</title>
        <authorList>
            <person name="Zhang X."/>
            <person name="Chen Y."/>
            <person name="Wang L."/>
            <person name="Yuan Y."/>
            <person name="Fang M."/>
            <person name="Shi L."/>
            <person name="Lu R."/>
            <person name="Comes H.P."/>
            <person name="Ma Y."/>
            <person name="Chen Y."/>
            <person name="Huang G."/>
            <person name="Zhou Y."/>
            <person name="Zheng Z."/>
            <person name="Qiu Y."/>
        </authorList>
    </citation>
    <scope>NUCLEOTIDE SEQUENCE [LARGE SCALE GENOMIC DNA]</scope>
    <source>
        <tissue evidence="1">Roots</tissue>
    </source>
</reference>
<sequence length="95" mass="10235">MAGVYSKFSNDLSSWCILSSSPFICHLLSSLTSTNCPSFLVALLYAPSLSSSISTGQFSARSSRNDLKLWRSGESMKVGIEIDNLTYSGLNEAAD</sequence>
<dbReference type="AlphaFoldDB" id="A0AAN7QU15"/>
<gene>
    <name evidence="1" type="ORF">SAY87_015945</name>
</gene>
<dbReference type="EMBL" id="JAXIOK010000001">
    <property type="protein sequence ID" value="KAK4779839.1"/>
    <property type="molecule type" value="Genomic_DNA"/>
</dbReference>
<proteinExistence type="predicted"/>